<dbReference type="PANTHER" id="PTHR46298:SF1">
    <property type="entry name" value="ANDROGLOBIN"/>
    <property type="match status" value="1"/>
</dbReference>
<feature type="compositionally biased region" description="Basic and acidic residues" evidence="1">
    <location>
        <begin position="86"/>
        <end position="105"/>
    </location>
</feature>
<gene>
    <name evidence="2" type="primary">ORF39572</name>
</gene>
<reference evidence="2" key="1">
    <citation type="submission" date="2014-12" db="EMBL/GenBank/DDBJ databases">
        <title>Insight into the proteome of Arion vulgaris.</title>
        <authorList>
            <person name="Aradska J."/>
            <person name="Bulat T."/>
            <person name="Smidak R."/>
            <person name="Sarate P."/>
            <person name="Gangsoo J."/>
            <person name="Sialana F."/>
            <person name="Bilban M."/>
            <person name="Lubec G."/>
        </authorList>
    </citation>
    <scope>NUCLEOTIDE SEQUENCE</scope>
    <source>
        <tissue evidence="2">Skin</tissue>
    </source>
</reference>
<feature type="compositionally biased region" description="Basic and acidic residues" evidence="1">
    <location>
        <begin position="133"/>
        <end position="146"/>
    </location>
</feature>
<feature type="compositionally biased region" description="Basic and acidic residues" evidence="1">
    <location>
        <begin position="180"/>
        <end position="191"/>
    </location>
</feature>
<dbReference type="InterPro" id="IPR053033">
    <property type="entry name" value="Androglobin-like"/>
</dbReference>
<proteinExistence type="predicted"/>
<dbReference type="EMBL" id="HACG01013639">
    <property type="protein sequence ID" value="CEK60504.1"/>
    <property type="molecule type" value="Transcribed_RNA"/>
</dbReference>
<name>A0A0B6YW22_9EUPU</name>
<feature type="non-terminal residue" evidence="2">
    <location>
        <position position="1"/>
    </location>
</feature>
<feature type="region of interest" description="Disordered" evidence="1">
    <location>
        <begin position="180"/>
        <end position="204"/>
    </location>
</feature>
<dbReference type="PANTHER" id="PTHR46298">
    <property type="entry name" value="ANDROGLOBIN"/>
    <property type="match status" value="1"/>
</dbReference>
<organism evidence="2">
    <name type="scientific">Arion vulgaris</name>
    <dbReference type="NCBI Taxonomy" id="1028688"/>
    <lineage>
        <taxon>Eukaryota</taxon>
        <taxon>Metazoa</taxon>
        <taxon>Spiralia</taxon>
        <taxon>Lophotrochozoa</taxon>
        <taxon>Mollusca</taxon>
        <taxon>Gastropoda</taxon>
        <taxon>Heterobranchia</taxon>
        <taxon>Euthyneura</taxon>
        <taxon>Panpulmonata</taxon>
        <taxon>Eupulmonata</taxon>
        <taxon>Stylommatophora</taxon>
        <taxon>Helicina</taxon>
        <taxon>Arionoidea</taxon>
        <taxon>Arionidae</taxon>
        <taxon>Arion</taxon>
    </lineage>
</organism>
<protein>
    <submittedName>
        <fullName evidence="2">Uncharacterized protein</fullName>
    </submittedName>
</protein>
<dbReference type="AlphaFoldDB" id="A0A0B6YW22"/>
<evidence type="ECO:0000313" key="2">
    <source>
        <dbReference type="EMBL" id="CEK60504.1"/>
    </source>
</evidence>
<feature type="region of interest" description="Disordered" evidence="1">
    <location>
        <begin position="80"/>
        <end position="168"/>
    </location>
</feature>
<feature type="compositionally biased region" description="Polar residues" evidence="1">
    <location>
        <begin position="147"/>
        <end position="156"/>
    </location>
</feature>
<accession>A0A0B6YW22</accession>
<sequence>EKLRQNGLSHMYSHPVYIAQTRSCSQEPPPPPIIVPSWKLIRPRNKKVPPHDEPLTLTEEPKPIQCLEIKSPYINYKSSVIPIPTETHRPKSSLDRGGTRSRAEENAIEEGDENAPTPPPIQIQESKLIVHTFVKDDEPPKEDRQSISKPRTGTKAQHSKDIKNKPVLKQVESIADKILDPKLDKSKESTKSDLSAAADSGGLA</sequence>
<feature type="non-terminal residue" evidence="2">
    <location>
        <position position="204"/>
    </location>
</feature>
<evidence type="ECO:0000256" key="1">
    <source>
        <dbReference type="SAM" id="MobiDB-lite"/>
    </source>
</evidence>